<dbReference type="InterPro" id="IPR025836">
    <property type="entry name" value="Zn_knuckle_CX2CX4HX4C"/>
</dbReference>
<dbReference type="InterPro" id="IPR025558">
    <property type="entry name" value="DUF4283"/>
</dbReference>
<evidence type="ECO:0000313" key="3">
    <source>
        <dbReference type="Proteomes" id="UP000596661"/>
    </source>
</evidence>
<dbReference type="PANTHER" id="PTHR46890">
    <property type="entry name" value="NON-LTR RETROLELEMENT REVERSE TRANSCRIPTASE-LIKE PROTEIN-RELATED"/>
    <property type="match status" value="1"/>
</dbReference>
<evidence type="ECO:0000313" key="2">
    <source>
        <dbReference type="EnsemblPlants" id="cds.evm.model.03.972"/>
    </source>
</evidence>
<protein>
    <recommendedName>
        <fullName evidence="1">Reverse transcriptase domain-containing protein</fullName>
    </recommendedName>
</protein>
<dbReference type="CDD" id="cd01650">
    <property type="entry name" value="RT_nLTR_like"/>
    <property type="match status" value="1"/>
</dbReference>
<dbReference type="InterPro" id="IPR043502">
    <property type="entry name" value="DNA/RNA_pol_sf"/>
</dbReference>
<dbReference type="Gramene" id="evm.model.03.972">
    <property type="protein sequence ID" value="cds.evm.model.03.972"/>
    <property type="gene ID" value="evm.TU.03.972"/>
</dbReference>
<dbReference type="SUPFAM" id="SSF56672">
    <property type="entry name" value="DNA/RNA polymerases"/>
    <property type="match status" value="1"/>
</dbReference>
<accession>A0A803PB73</accession>
<organism evidence="2 3">
    <name type="scientific">Cannabis sativa</name>
    <name type="common">Hemp</name>
    <name type="synonym">Marijuana</name>
    <dbReference type="NCBI Taxonomy" id="3483"/>
    <lineage>
        <taxon>Eukaryota</taxon>
        <taxon>Viridiplantae</taxon>
        <taxon>Streptophyta</taxon>
        <taxon>Embryophyta</taxon>
        <taxon>Tracheophyta</taxon>
        <taxon>Spermatophyta</taxon>
        <taxon>Magnoliopsida</taxon>
        <taxon>eudicotyledons</taxon>
        <taxon>Gunneridae</taxon>
        <taxon>Pentapetalae</taxon>
        <taxon>rosids</taxon>
        <taxon>fabids</taxon>
        <taxon>Rosales</taxon>
        <taxon>Cannabaceae</taxon>
        <taxon>Cannabis</taxon>
    </lineage>
</organism>
<dbReference type="InterPro" id="IPR036691">
    <property type="entry name" value="Endo/exonu/phosph_ase_sf"/>
</dbReference>
<keyword evidence="3" id="KW-1185">Reference proteome</keyword>
<proteinExistence type="predicted"/>
<dbReference type="Pfam" id="PF00078">
    <property type="entry name" value="RVT_1"/>
    <property type="match status" value="1"/>
</dbReference>
<dbReference type="InterPro" id="IPR000477">
    <property type="entry name" value="RT_dom"/>
</dbReference>
<sequence>MASTSALLKEVEDQYANILIEGEDDGDVVYGIVDDSDQSGEDRWCIVGKFLTERAIDFDAMRHMMASLFQPGRGMYVKELEPNLYLFQFYDEIDLERVIEGSPWTLNQTRFVFERLQRGQDPRSVVISKLDMWVQVHCLQRGFKTERTLRELGNYIGAFVKTDPKNFQGIWRDYLGVCVTLDINVPLKRRKKLRRTAAEEGFWAIFKYEYGPTFYFTCGILGHSDRFCPQLFVVPADKIVKPYGAGMRAQPRRRNHLIGSKWLITGAEEDDSFTGGATGPDSFSSINVQGQSSSLGGVMTTNQGISIGKLPVIISNQLEVGNSGKSNIQGVNVVVDPIHVGTNMETSEASPLLVIDTKRRRTNEVGFNGPDGVGLKSSDNIEILVCDDDTEEGSKNGLLVGAGDLNNVTSQADKKGGQPYPQWLLDGFCKVLEDCNLKDLELSGYPFTWERGRGSNNWIEVRLDRVLASHDWTQRFISAQFFNLEVTISDHCPILLRTAAINLHHSVAQFRFENAWLREPLCRQKLIVWGQDHTDNFKKRIANCKKEVQRLKWCTDEDSIGQYKRSVAALGEVYTQREVFWCQCSKKFWLCEGDQNSKFFHAKATTRKKNNSINSLLNSSGVWVDWEGGLSDVIADYFTDIFTSTSSNFDNVVNALFQMHPDKSPGPDGVTPGFYQKYWDVVGVDVISQVVDFFETCSFPADLNQTNIVLIPKKKHVTTMSDLRPISLCNVVYKVVSKVLANRLKIVLPCVISENQSAFIPGRLISDNVMIAFEVMHYLKRKRKGKTRFMALKLDLSKAYDRIEWGFLKAMMLRMGFHPRWVDLMMATVMHVEYKVVHGGFSSLIKQFERNGELKGCKVANGTPTISHMLFADDSYIYCRATEEEAQNVLRLLNLFEAAFGQRVNFAKSSIFFNANTPMDSRDRLCNRLGMVVADENSFYLGLPCIMGRKKTAILGFLKEKMEKRILSWEGKFLSKAGREVLLKTVAQALPSYAMSVFLFHLKLVAHLRNLWLSIGGVIRRKLEA</sequence>
<reference evidence="2" key="1">
    <citation type="submission" date="2018-11" db="EMBL/GenBank/DDBJ databases">
        <authorList>
            <person name="Grassa J C."/>
        </authorList>
    </citation>
    <scope>NUCLEOTIDE SEQUENCE [LARGE SCALE GENOMIC DNA]</scope>
</reference>
<feature type="domain" description="Reverse transcriptase" evidence="1">
    <location>
        <begin position="692"/>
        <end position="933"/>
    </location>
</feature>
<dbReference type="Gene3D" id="3.60.10.10">
    <property type="entry name" value="Endonuclease/exonuclease/phosphatase"/>
    <property type="match status" value="1"/>
</dbReference>
<dbReference type="Pfam" id="PF14392">
    <property type="entry name" value="zf-CCHC_4"/>
    <property type="match status" value="1"/>
</dbReference>
<dbReference type="InterPro" id="IPR052343">
    <property type="entry name" value="Retrotransposon-Effector_Assoc"/>
</dbReference>
<dbReference type="PROSITE" id="PS50878">
    <property type="entry name" value="RT_POL"/>
    <property type="match status" value="1"/>
</dbReference>
<dbReference type="SUPFAM" id="SSF56219">
    <property type="entry name" value="DNase I-like"/>
    <property type="match status" value="1"/>
</dbReference>
<dbReference type="Pfam" id="PF14111">
    <property type="entry name" value="DUF4283"/>
    <property type="match status" value="1"/>
</dbReference>
<name>A0A803PB73_CANSA</name>
<dbReference type="EMBL" id="UZAU01000275">
    <property type="status" value="NOT_ANNOTATED_CDS"/>
    <property type="molecule type" value="Genomic_DNA"/>
</dbReference>
<dbReference type="PANTHER" id="PTHR46890:SF48">
    <property type="entry name" value="RNA-DIRECTED DNA POLYMERASE"/>
    <property type="match status" value="1"/>
</dbReference>
<reference evidence="2" key="2">
    <citation type="submission" date="2021-03" db="UniProtKB">
        <authorList>
            <consortium name="EnsemblPlants"/>
        </authorList>
    </citation>
    <scope>IDENTIFICATION</scope>
</reference>
<evidence type="ECO:0000259" key="1">
    <source>
        <dbReference type="PROSITE" id="PS50878"/>
    </source>
</evidence>
<dbReference type="AlphaFoldDB" id="A0A803PB73"/>
<dbReference type="EnsemblPlants" id="evm.model.03.972">
    <property type="protein sequence ID" value="cds.evm.model.03.972"/>
    <property type="gene ID" value="evm.TU.03.972"/>
</dbReference>
<dbReference type="Proteomes" id="UP000596661">
    <property type="component" value="Chromosome 3"/>
</dbReference>